<dbReference type="HOGENOM" id="CLU_3363964_0_0_7"/>
<gene>
    <name evidence="1" type="ORF">ETSY2_20070</name>
</gene>
<proteinExistence type="predicted"/>
<evidence type="ECO:0000313" key="2">
    <source>
        <dbReference type="Proteomes" id="UP000019140"/>
    </source>
</evidence>
<dbReference type="EMBL" id="AZHX01000828">
    <property type="protein sequence ID" value="ETX05940.1"/>
    <property type="molecule type" value="Genomic_DNA"/>
</dbReference>
<accession>W4M6W0</accession>
<organism evidence="1 2">
    <name type="scientific">Candidatus Entotheonella gemina</name>
    <dbReference type="NCBI Taxonomy" id="1429439"/>
    <lineage>
        <taxon>Bacteria</taxon>
        <taxon>Pseudomonadati</taxon>
        <taxon>Nitrospinota/Tectimicrobiota group</taxon>
        <taxon>Candidatus Tectimicrobiota</taxon>
        <taxon>Candidatus Entotheonellia</taxon>
        <taxon>Candidatus Entotheonellales</taxon>
        <taxon>Candidatus Entotheonellaceae</taxon>
        <taxon>Candidatus Entotheonella</taxon>
    </lineage>
</organism>
<dbReference type="Proteomes" id="UP000019140">
    <property type="component" value="Unassembled WGS sequence"/>
</dbReference>
<dbReference type="AlphaFoldDB" id="W4M6W0"/>
<comment type="caution">
    <text evidence="1">The sequence shown here is derived from an EMBL/GenBank/DDBJ whole genome shotgun (WGS) entry which is preliminary data.</text>
</comment>
<protein>
    <submittedName>
        <fullName evidence="1">Uncharacterized protein</fullName>
    </submittedName>
</protein>
<name>W4M6W0_9BACT</name>
<sequence>MLPRFEVAQGGMPRQYTMLSLARFAKEVMPVFREA</sequence>
<reference evidence="1 2" key="1">
    <citation type="journal article" date="2014" name="Nature">
        <title>An environmental bacterial taxon with a large and distinct metabolic repertoire.</title>
        <authorList>
            <person name="Wilson M.C."/>
            <person name="Mori T."/>
            <person name="Ruckert C."/>
            <person name="Uria A.R."/>
            <person name="Helf M.J."/>
            <person name="Takada K."/>
            <person name="Gernert C."/>
            <person name="Steffens U.A."/>
            <person name="Heycke N."/>
            <person name="Schmitt S."/>
            <person name="Rinke C."/>
            <person name="Helfrich E.J."/>
            <person name="Brachmann A.O."/>
            <person name="Gurgui C."/>
            <person name="Wakimoto T."/>
            <person name="Kracht M."/>
            <person name="Crusemann M."/>
            <person name="Hentschel U."/>
            <person name="Abe I."/>
            <person name="Matsunaga S."/>
            <person name="Kalinowski J."/>
            <person name="Takeyama H."/>
            <person name="Piel J."/>
        </authorList>
    </citation>
    <scope>NUCLEOTIDE SEQUENCE [LARGE SCALE GENOMIC DNA]</scope>
    <source>
        <strain evidence="2">TSY2</strain>
    </source>
</reference>
<evidence type="ECO:0000313" key="1">
    <source>
        <dbReference type="EMBL" id="ETX05940.1"/>
    </source>
</evidence>
<keyword evidence="2" id="KW-1185">Reference proteome</keyword>